<keyword evidence="4" id="KW-1185">Reference proteome</keyword>
<dbReference type="Proteomes" id="UP000011715">
    <property type="component" value="Unassembled WGS sequence"/>
</dbReference>
<dbReference type="EMBL" id="GL876972">
    <property type="protein sequence ID" value="KLU88984.1"/>
    <property type="molecule type" value="Genomic_DNA"/>
</dbReference>
<dbReference type="eggNOG" id="KOG4044">
    <property type="taxonomic scope" value="Eukaryota"/>
</dbReference>
<reference evidence="1" key="2">
    <citation type="submission" date="2010-05" db="EMBL/GenBank/DDBJ databases">
        <title>The Genome Sequence of Magnaporthe poae strain ATCC 64411.</title>
        <authorList>
            <consortium name="The Broad Institute Genome Sequencing Platform"/>
            <consortium name="Broad Institute Genome Sequencing Center for Infectious Disease"/>
            <person name="Ma L.-J."/>
            <person name="Dead R."/>
            <person name="Young S."/>
            <person name="Zeng Q."/>
            <person name="Koehrsen M."/>
            <person name="Alvarado L."/>
            <person name="Berlin A."/>
            <person name="Chapman S.B."/>
            <person name="Chen Z."/>
            <person name="Freedman E."/>
            <person name="Gellesch M."/>
            <person name="Goldberg J."/>
            <person name="Griggs A."/>
            <person name="Gujja S."/>
            <person name="Heilman E.R."/>
            <person name="Heiman D."/>
            <person name="Hepburn T."/>
            <person name="Howarth C."/>
            <person name="Jen D."/>
            <person name="Larson L."/>
            <person name="Mehta T."/>
            <person name="Neiman D."/>
            <person name="Pearson M."/>
            <person name="Roberts A."/>
            <person name="Saif S."/>
            <person name="Shea T."/>
            <person name="Shenoy N."/>
            <person name="Sisk P."/>
            <person name="Stolte C."/>
            <person name="Sykes S."/>
            <person name="Walk T."/>
            <person name="White J."/>
            <person name="Yandava C."/>
            <person name="Haas B."/>
            <person name="Nusbaum C."/>
            <person name="Birren B."/>
        </authorList>
    </citation>
    <scope>NUCLEOTIDE SEQUENCE</scope>
    <source>
        <strain evidence="1">ATCC 64411</strain>
    </source>
</reference>
<dbReference type="EMBL" id="ADBL01001922">
    <property type="status" value="NOT_ANNOTATED_CDS"/>
    <property type="molecule type" value="Genomic_DNA"/>
</dbReference>
<organism evidence="3 4">
    <name type="scientific">Magnaporthiopsis poae (strain ATCC 64411 / 73-15)</name>
    <name type="common">Kentucky bluegrass fungus</name>
    <name type="synonym">Magnaporthe poae</name>
    <dbReference type="NCBI Taxonomy" id="644358"/>
    <lineage>
        <taxon>Eukaryota</taxon>
        <taxon>Fungi</taxon>
        <taxon>Dikarya</taxon>
        <taxon>Ascomycota</taxon>
        <taxon>Pezizomycotina</taxon>
        <taxon>Sordariomycetes</taxon>
        <taxon>Sordariomycetidae</taxon>
        <taxon>Magnaporthales</taxon>
        <taxon>Magnaporthaceae</taxon>
        <taxon>Magnaporthiopsis</taxon>
    </lineage>
</organism>
<evidence type="ECO:0000313" key="3">
    <source>
        <dbReference type="EnsemblFungi" id="MAPG_07963T1"/>
    </source>
</evidence>
<evidence type="ECO:0000313" key="4">
    <source>
        <dbReference type="Proteomes" id="UP000011715"/>
    </source>
</evidence>
<protein>
    <submittedName>
        <fullName evidence="1 2">Isochorismatase domain-containing protein 2</fullName>
    </submittedName>
</protein>
<reference evidence="4" key="1">
    <citation type="submission" date="2010-05" db="EMBL/GenBank/DDBJ databases">
        <title>The genome sequence of Magnaporthe poae strain ATCC 64411.</title>
        <authorList>
            <person name="Ma L.-J."/>
            <person name="Dead R."/>
            <person name="Young S."/>
            <person name="Zeng Q."/>
            <person name="Koehrsen M."/>
            <person name="Alvarado L."/>
            <person name="Berlin A."/>
            <person name="Chapman S.B."/>
            <person name="Chen Z."/>
            <person name="Freedman E."/>
            <person name="Gellesch M."/>
            <person name="Goldberg J."/>
            <person name="Griggs A."/>
            <person name="Gujja S."/>
            <person name="Heilman E.R."/>
            <person name="Heiman D."/>
            <person name="Hepburn T."/>
            <person name="Howarth C."/>
            <person name="Jen D."/>
            <person name="Larson L."/>
            <person name="Mehta T."/>
            <person name="Neiman D."/>
            <person name="Pearson M."/>
            <person name="Roberts A."/>
            <person name="Saif S."/>
            <person name="Shea T."/>
            <person name="Shenoy N."/>
            <person name="Sisk P."/>
            <person name="Stolte C."/>
            <person name="Sykes S."/>
            <person name="Walk T."/>
            <person name="White J."/>
            <person name="Yandava C."/>
            <person name="Haas B."/>
            <person name="Nusbaum C."/>
            <person name="Birren B."/>
        </authorList>
    </citation>
    <scope>NUCLEOTIDE SEQUENCE [LARGE SCALE GENOMIC DNA]</scope>
    <source>
        <strain evidence="4">ATCC 64411 / 73-15</strain>
    </source>
</reference>
<evidence type="ECO:0000313" key="1">
    <source>
        <dbReference type="EMBL" id="KLU88983.1"/>
    </source>
</evidence>
<dbReference type="EnsemblFungi" id="MAPG_07963T1">
    <property type="protein sequence ID" value="MAPG_07963T1"/>
    <property type="gene ID" value="MAPG_07963"/>
</dbReference>
<dbReference type="AlphaFoldDB" id="A0A0C4CSH9"/>
<reference evidence="3" key="5">
    <citation type="submission" date="2015-06" db="UniProtKB">
        <authorList>
            <consortium name="EnsemblFungi"/>
        </authorList>
    </citation>
    <scope>IDENTIFICATION</scope>
    <source>
        <strain evidence="3">ATCC 64411</strain>
    </source>
</reference>
<dbReference type="EMBL" id="ADBL01001921">
    <property type="status" value="NOT_ANNOTATED_CDS"/>
    <property type="molecule type" value="Genomic_DNA"/>
</dbReference>
<dbReference type="OrthoDB" id="269496at2759"/>
<accession>A0A0C4CSH9</accession>
<evidence type="ECO:0000313" key="2">
    <source>
        <dbReference type="EMBL" id="KLU88984.1"/>
    </source>
</evidence>
<reference evidence="3" key="4">
    <citation type="journal article" date="2015" name="G3 (Bethesda)">
        <title>Genome sequences of three phytopathogenic species of the Magnaporthaceae family of fungi.</title>
        <authorList>
            <person name="Okagaki L.H."/>
            <person name="Nunes C.C."/>
            <person name="Sailsbery J."/>
            <person name="Clay B."/>
            <person name="Brown D."/>
            <person name="John T."/>
            <person name="Oh Y."/>
            <person name="Young N."/>
            <person name="Fitzgerald M."/>
            <person name="Haas B.J."/>
            <person name="Zeng Q."/>
            <person name="Young S."/>
            <person name="Adiconis X."/>
            <person name="Fan L."/>
            <person name="Levin J.Z."/>
            <person name="Mitchell T.K."/>
            <person name="Okubara P.A."/>
            <person name="Farman M.L."/>
            <person name="Kohn L.M."/>
            <person name="Birren B."/>
            <person name="Ma L.-J."/>
            <person name="Dean R.A."/>
        </authorList>
    </citation>
    <scope>NUCLEOTIDE SEQUENCE</scope>
    <source>
        <strain evidence="3">ATCC 64411 / 73-15</strain>
    </source>
</reference>
<name>A0A0C4CSH9_MAGP6</name>
<dbReference type="STRING" id="644358.A0A0C4CSH9"/>
<dbReference type="VEuPathDB" id="FungiDB:MAPG_07963"/>
<sequence>MSSRISAIRRGPLRAFTHVDWDSCWTVISTPYFVVAGIEAGSEDTDSLPTLVASWSGSGADGILPASASWRGPTPTAQSPPSRFRSLGSAAISHHKQLTESTPTLLPSTRVVRQPLLFRPSGIATTTMATKGAPGTTTTTRRLENPVVFVCDIQEKFRNAIWEFDKVESWLYEVMGDAAVPEFRAIVGLVKETSTDTAAVLKSLLPAKM</sequence>
<proteinExistence type="predicted"/>
<dbReference type="EnsemblFungi" id="MAPG_07963T0">
    <property type="protein sequence ID" value="MAPG_07963T0"/>
    <property type="gene ID" value="MAPG_07963"/>
</dbReference>
<reference evidence="1" key="3">
    <citation type="submission" date="2011-03" db="EMBL/GenBank/DDBJ databases">
        <title>Annotation of Magnaporthe poae ATCC 64411.</title>
        <authorList>
            <person name="Ma L.-J."/>
            <person name="Dead R."/>
            <person name="Young S.K."/>
            <person name="Zeng Q."/>
            <person name="Gargeya S."/>
            <person name="Fitzgerald M."/>
            <person name="Haas B."/>
            <person name="Abouelleil A."/>
            <person name="Alvarado L."/>
            <person name="Arachchi H.M."/>
            <person name="Berlin A."/>
            <person name="Brown A."/>
            <person name="Chapman S.B."/>
            <person name="Chen Z."/>
            <person name="Dunbar C."/>
            <person name="Freedman E."/>
            <person name="Gearin G."/>
            <person name="Gellesch M."/>
            <person name="Goldberg J."/>
            <person name="Griggs A."/>
            <person name="Gujja S."/>
            <person name="Heiman D."/>
            <person name="Howarth C."/>
            <person name="Larson L."/>
            <person name="Lui A."/>
            <person name="MacDonald P.J.P."/>
            <person name="Mehta T."/>
            <person name="Montmayeur A."/>
            <person name="Murphy C."/>
            <person name="Neiman D."/>
            <person name="Pearson M."/>
            <person name="Priest M."/>
            <person name="Roberts A."/>
            <person name="Saif S."/>
            <person name="Shea T."/>
            <person name="Shenoy N."/>
            <person name="Sisk P."/>
            <person name="Stolte C."/>
            <person name="Sykes S."/>
            <person name="Yandava C."/>
            <person name="Wortman J."/>
            <person name="Nusbaum C."/>
            <person name="Birren B."/>
        </authorList>
    </citation>
    <scope>NUCLEOTIDE SEQUENCE</scope>
    <source>
        <strain evidence="1">ATCC 64411</strain>
    </source>
</reference>
<dbReference type="EMBL" id="GL876972">
    <property type="protein sequence ID" value="KLU88983.1"/>
    <property type="molecule type" value="Genomic_DNA"/>
</dbReference>
<gene>
    <name evidence="1" type="ORF">MAPG_07963</name>
</gene>